<dbReference type="RefSeq" id="XP_003656087.1">
    <property type="nucleotide sequence ID" value="XM_003656039.1"/>
</dbReference>
<dbReference type="KEGG" id="ttt:THITE_2091253"/>
<sequence>MDRRKRSRTHSTQPQAATRPPPLLSVPGEIRNEIYEYLVVLTTPVCIFREKQKAGGSDADREPAPLASVLVPLFLTCRRLHLEASAVFYSRNSFALPAIASQAPYQIQTNLLFRFFLDRIGPRNAALLRHLAVPFPAFDGPGAAAGPATASASLLIQALSARCPNLETLELDLRWDSSRWLRLLRPHTATVRALLAPLHDALRAAFPALSRVRVRLAGGERAWSFLAWQDATQAEVVRISAAGWEWVRGALEGGVGWEVVLDDDDDKEEEEEEEAGEGQRATAGGGGGEEGHDGAAGDGSGWTALWHPPSPRHAVWLLYAPPAMVVRSEIHDQWTLLEVIKFRLYYARAWLRSPNQAAQDRNEADEWREWRRTMIAKAGPIRVPLYCTRAGAPPVHTGRWRRRRALSWLSGVL</sequence>
<keyword evidence="3" id="KW-1185">Reference proteome</keyword>
<dbReference type="AlphaFoldDB" id="G2RAS0"/>
<proteinExistence type="predicted"/>
<evidence type="ECO:0000313" key="3">
    <source>
        <dbReference type="Proteomes" id="UP000008181"/>
    </source>
</evidence>
<organism evidence="2 3">
    <name type="scientific">Thermothielavioides terrestris (strain ATCC 38088 / NRRL 8126)</name>
    <name type="common">Thielavia terrestris</name>
    <dbReference type="NCBI Taxonomy" id="578455"/>
    <lineage>
        <taxon>Eukaryota</taxon>
        <taxon>Fungi</taxon>
        <taxon>Dikarya</taxon>
        <taxon>Ascomycota</taxon>
        <taxon>Pezizomycotina</taxon>
        <taxon>Sordariomycetes</taxon>
        <taxon>Sordariomycetidae</taxon>
        <taxon>Sordariales</taxon>
        <taxon>Chaetomiaceae</taxon>
        <taxon>Thermothielavioides</taxon>
        <taxon>Thermothielavioides terrestris</taxon>
    </lineage>
</organism>
<dbReference type="PANTHER" id="PTHR42085:SF4">
    <property type="entry name" value="F-BOX DOMAIN-CONTAINING PROTEIN"/>
    <property type="match status" value="1"/>
</dbReference>
<dbReference type="eggNOG" id="ENOG502RP0U">
    <property type="taxonomic scope" value="Eukaryota"/>
</dbReference>
<dbReference type="Proteomes" id="UP000008181">
    <property type="component" value="Chromosome 4"/>
</dbReference>
<protein>
    <recommendedName>
        <fullName evidence="4">F-box domain-containing protein</fullName>
    </recommendedName>
</protein>
<evidence type="ECO:0008006" key="4">
    <source>
        <dbReference type="Google" id="ProtNLM"/>
    </source>
</evidence>
<dbReference type="GeneID" id="11520265"/>
<dbReference type="HOGENOM" id="CLU_665950_0_0_1"/>
<dbReference type="PANTHER" id="PTHR42085">
    <property type="entry name" value="F-BOX DOMAIN-CONTAINING PROTEIN"/>
    <property type="match status" value="1"/>
</dbReference>
<evidence type="ECO:0000256" key="1">
    <source>
        <dbReference type="SAM" id="MobiDB-lite"/>
    </source>
</evidence>
<dbReference type="EMBL" id="CP003012">
    <property type="protein sequence ID" value="AEO69751.1"/>
    <property type="molecule type" value="Genomic_DNA"/>
</dbReference>
<accession>G2RAS0</accession>
<name>G2RAS0_THETT</name>
<dbReference type="InterPro" id="IPR038883">
    <property type="entry name" value="AN11006-like"/>
</dbReference>
<feature type="region of interest" description="Disordered" evidence="1">
    <location>
        <begin position="1"/>
        <end position="24"/>
    </location>
</feature>
<reference evidence="2 3" key="1">
    <citation type="journal article" date="2011" name="Nat. Biotechnol.">
        <title>Comparative genomic analysis of the thermophilic biomass-degrading fungi Myceliophthora thermophila and Thielavia terrestris.</title>
        <authorList>
            <person name="Berka R.M."/>
            <person name="Grigoriev I.V."/>
            <person name="Otillar R."/>
            <person name="Salamov A."/>
            <person name="Grimwood J."/>
            <person name="Reid I."/>
            <person name="Ishmael N."/>
            <person name="John T."/>
            <person name="Darmond C."/>
            <person name="Moisan M.-C."/>
            <person name="Henrissat B."/>
            <person name="Coutinho P.M."/>
            <person name="Lombard V."/>
            <person name="Natvig D.O."/>
            <person name="Lindquist E."/>
            <person name="Schmutz J."/>
            <person name="Lucas S."/>
            <person name="Harris P."/>
            <person name="Powlowski J."/>
            <person name="Bellemare A."/>
            <person name="Taylor D."/>
            <person name="Butler G."/>
            <person name="de Vries R.P."/>
            <person name="Allijn I.E."/>
            <person name="van den Brink J."/>
            <person name="Ushinsky S."/>
            <person name="Storms R."/>
            <person name="Powell A.J."/>
            <person name="Paulsen I.T."/>
            <person name="Elbourne L.D.H."/>
            <person name="Baker S.E."/>
            <person name="Magnuson J."/>
            <person name="LaBoissiere S."/>
            <person name="Clutterbuck A.J."/>
            <person name="Martinez D."/>
            <person name="Wogulis M."/>
            <person name="de Leon A.L."/>
            <person name="Rey M.W."/>
            <person name="Tsang A."/>
        </authorList>
    </citation>
    <scope>NUCLEOTIDE SEQUENCE [LARGE SCALE GENOMIC DNA]</scope>
    <source>
        <strain evidence="3">ATCC 38088 / NRRL 8126</strain>
    </source>
</reference>
<dbReference type="OrthoDB" id="62952at2759"/>
<evidence type="ECO:0000313" key="2">
    <source>
        <dbReference type="EMBL" id="AEO69751.1"/>
    </source>
</evidence>
<gene>
    <name evidence="2" type="ORF">THITE_2091253</name>
</gene>
<feature type="compositionally biased region" description="Acidic residues" evidence="1">
    <location>
        <begin position="264"/>
        <end position="276"/>
    </location>
</feature>
<dbReference type="STRING" id="578455.G2RAS0"/>
<feature type="region of interest" description="Disordered" evidence="1">
    <location>
        <begin position="264"/>
        <end position="304"/>
    </location>
</feature>